<evidence type="ECO:0000256" key="4">
    <source>
        <dbReference type="ARBA" id="ARBA00022741"/>
    </source>
</evidence>
<feature type="binding site" evidence="8">
    <location>
        <position position="105"/>
    </location>
    <ligand>
        <name>GTP</name>
        <dbReference type="ChEBI" id="CHEBI:37565"/>
    </ligand>
</feature>
<keyword evidence="1 8" id="KW-0963">Cytoplasm</keyword>
<proteinExistence type="inferred from homology"/>
<feature type="binding site" evidence="8">
    <location>
        <begin position="16"/>
        <end position="18"/>
    </location>
    <ligand>
        <name>GTP</name>
        <dbReference type="ChEBI" id="CHEBI:37565"/>
    </ligand>
</feature>
<evidence type="ECO:0000256" key="8">
    <source>
        <dbReference type="HAMAP-Rule" id="MF_00316"/>
    </source>
</evidence>
<keyword evidence="4 8" id="KW-0547">Nucleotide-binding</keyword>
<comment type="subcellular location">
    <subcellularLocation>
        <location evidence="8">Cytoplasm</location>
    </subcellularLocation>
</comment>
<feature type="binding site" evidence="8">
    <location>
        <position position="57"/>
    </location>
    <ligand>
        <name>GTP</name>
        <dbReference type="ChEBI" id="CHEBI:37565"/>
    </ligand>
</feature>
<comment type="catalytic activity">
    <reaction evidence="8">
        <text>Mo-molybdopterin + GTP + H(+) = Mo-molybdopterin guanine dinucleotide + diphosphate</text>
        <dbReference type="Rhea" id="RHEA:34243"/>
        <dbReference type="ChEBI" id="CHEBI:15378"/>
        <dbReference type="ChEBI" id="CHEBI:33019"/>
        <dbReference type="ChEBI" id="CHEBI:37565"/>
        <dbReference type="ChEBI" id="CHEBI:71302"/>
        <dbReference type="ChEBI" id="CHEBI:71310"/>
        <dbReference type="EC" id="2.7.7.77"/>
    </reaction>
</comment>
<feature type="domain" description="MobA-like NTP transferase" evidence="9">
    <location>
        <begin position="13"/>
        <end position="168"/>
    </location>
</feature>
<keyword evidence="2 8" id="KW-0808">Transferase</keyword>
<dbReference type="InterPro" id="IPR013482">
    <property type="entry name" value="Molybde_CF_guanTrfase"/>
</dbReference>
<protein>
    <recommendedName>
        <fullName evidence="8">Molybdenum cofactor guanylyltransferase</fullName>
        <shortName evidence="8">MoCo guanylyltransferase</shortName>
        <ecNumber evidence="8">2.7.7.77</ecNumber>
    </recommendedName>
    <alternativeName>
        <fullName evidence="8">GTP:molybdopterin guanylyltransferase</fullName>
    </alternativeName>
    <alternativeName>
        <fullName evidence="8">Mo-MPT guanylyltransferase</fullName>
    </alternativeName>
    <alternativeName>
        <fullName evidence="8">Molybdopterin guanylyltransferase</fullName>
    </alternativeName>
    <alternativeName>
        <fullName evidence="8">Molybdopterin-guanine dinucleotide synthase</fullName>
        <shortName evidence="8">MGD synthase</shortName>
    </alternativeName>
</protein>
<evidence type="ECO:0000256" key="2">
    <source>
        <dbReference type="ARBA" id="ARBA00022679"/>
    </source>
</evidence>
<reference evidence="11" key="1">
    <citation type="submission" date="2016-09" db="EMBL/GenBank/DDBJ databases">
        <title>Acidihalobacter prosperus F5.</title>
        <authorList>
            <person name="Khaleque H.N."/>
            <person name="Ramsay J.P."/>
            <person name="Kaksonen A.H."/>
            <person name="Boxall N.J."/>
            <person name="Watkin E.L.J."/>
        </authorList>
    </citation>
    <scope>NUCLEOTIDE SEQUENCE [LARGE SCALE GENOMIC DNA]</scope>
    <source>
        <strain evidence="11">F5</strain>
    </source>
</reference>
<evidence type="ECO:0000256" key="7">
    <source>
        <dbReference type="ARBA" id="ARBA00023150"/>
    </source>
</evidence>
<dbReference type="Proteomes" id="UP000095401">
    <property type="component" value="Chromosome"/>
</dbReference>
<dbReference type="GO" id="GO:0005525">
    <property type="term" value="F:GTP binding"/>
    <property type="evidence" value="ECO:0007669"/>
    <property type="project" value="UniProtKB-UniRule"/>
</dbReference>
<comment type="domain">
    <text evidence="8">The N-terminal domain determines nucleotide recognition and specific binding, while the C-terminal domain determines the specific binding to the target protein.</text>
</comment>
<comment type="function">
    <text evidence="8">Transfers a GMP moiety from GTP to Mo-molybdopterin (Mo-MPT) cofactor (Moco or molybdenum cofactor) to form Mo-molybdopterin guanine dinucleotide (Mo-MGD) cofactor.</text>
</comment>
<feature type="binding site" evidence="8">
    <location>
        <position position="29"/>
    </location>
    <ligand>
        <name>GTP</name>
        <dbReference type="ChEBI" id="CHEBI:37565"/>
    </ligand>
</feature>
<comment type="subunit">
    <text evidence="8">Monomer.</text>
</comment>
<feature type="binding site" evidence="8">
    <location>
        <position position="105"/>
    </location>
    <ligand>
        <name>Mg(2+)</name>
        <dbReference type="ChEBI" id="CHEBI:18420"/>
    </ligand>
</feature>
<comment type="cofactor">
    <cofactor evidence="8">
        <name>Mg(2+)</name>
        <dbReference type="ChEBI" id="CHEBI:18420"/>
    </cofactor>
</comment>
<accession>A0A1D8ISS4</accession>
<dbReference type="GO" id="GO:0061603">
    <property type="term" value="F:molybdenum cofactor guanylyltransferase activity"/>
    <property type="evidence" value="ECO:0007669"/>
    <property type="project" value="UniProtKB-EC"/>
</dbReference>
<dbReference type="HAMAP" id="MF_00316">
    <property type="entry name" value="MobA"/>
    <property type="match status" value="1"/>
</dbReference>
<dbReference type="GO" id="GO:0005737">
    <property type="term" value="C:cytoplasm"/>
    <property type="evidence" value="ECO:0007669"/>
    <property type="project" value="UniProtKB-SubCell"/>
</dbReference>
<dbReference type="SUPFAM" id="SSF53448">
    <property type="entry name" value="Nucleotide-diphospho-sugar transferases"/>
    <property type="match status" value="1"/>
</dbReference>
<keyword evidence="3 8" id="KW-0479">Metal-binding</keyword>
<evidence type="ECO:0000256" key="3">
    <source>
        <dbReference type="ARBA" id="ARBA00022723"/>
    </source>
</evidence>
<dbReference type="PANTHER" id="PTHR19136:SF81">
    <property type="entry name" value="MOLYBDENUM COFACTOR GUANYLYLTRANSFERASE"/>
    <property type="match status" value="1"/>
</dbReference>
<dbReference type="AlphaFoldDB" id="A0A1D8ISS4"/>
<sequence length="214" mass="23050">MPLSPEERARITAVILAGGLGRRMGGQDKGLTHLAGRPMAAHVLERLIPQVGTVIVNANRNTAEYGRLGPPVLSDRLSDFQGPLAGVACALAHTHTPLLLTVPCDSPLLPVDLATRLYRALAAADAEVAVAHDGERIHPVFALLRGELRASLEAYLAAGERKIERWFDTRHCIAVDCADVVDAFLNINDADALADLEERLRRAPAEPTQRRSAP</sequence>
<evidence type="ECO:0000256" key="1">
    <source>
        <dbReference type="ARBA" id="ARBA00022490"/>
    </source>
</evidence>
<comment type="similarity">
    <text evidence="8">Belongs to the MobA family.</text>
</comment>
<keyword evidence="7 8" id="KW-0501">Molybdenum cofactor biosynthesis</keyword>
<dbReference type="NCBIfam" id="TIGR02665">
    <property type="entry name" value="molyb_mobA"/>
    <property type="match status" value="1"/>
</dbReference>
<evidence type="ECO:0000256" key="5">
    <source>
        <dbReference type="ARBA" id="ARBA00022842"/>
    </source>
</evidence>
<dbReference type="GO" id="GO:1902758">
    <property type="term" value="P:bis(molybdopterin guanine dinucleotide)molybdenum biosynthetic process"/>
    <property type="evidence" value="ECO:0007669"/>
    <property type="project" value="TreeGrafter"/>
</dbReference>
<dbReference type="EC" id="2.7.7.77" evidence="8"/>
<dbReference type="EMBL" id="CP017415">
    <property type="protein sequence ID" value="AOU99529.1"/>
    <property type="molecule type" value="Genomic_DNA"/>
</dbReference>
<dbReference type="InterPro" id="IPR029044">
    <property type="entry name" value="Nucleotide-diphossugar_trans"/>
</dbReference>
<feature type="binding site" evidence="8">
    <location>
        <position position="75"/>
    </location>
    <ligand>
        <name>GTP</name>
        <dbReference type="ChEBI" id="CHEBI:37565"/>
    </ligand>
</feature>
<dbReference type="Pfam" id="PF12804">
    <property type="entry name" value="NTP_transf_3"/>
    <property type="match status" value="1"/>
</dbReference>
<gene>
    <name evidence="8" type="primary">mobA</name>
    <name evidence="10" type="ORF">BI364_04175</name>
</gene>
<organism evidence="10 11">
    <name type="scientific">Acidihalobacter yilgarnensis</name>
    <dbReference type="NCBI Taxonomy" id="2819280"/>
    <lineage>
        <taxon>Bacteria</taxon>
        <taxon>Pseudomonadati</taxon>
        <taxon>Pseudomonadota</taxon>
        <taxon>Gammaproteobacteria</taxon>
        <taxon>Chromatiales</taxon>
        <taxon>Ectothiorhodospiraceae</taxon>
        <taxon>Acidihalobacter</taxon>
    </lineage>
</organism>
<evidence type="ECO:0000256" key="6">
    <source>
        <dbReference type="ARBA" id="ARBA00023134"/>
    </source>
</evidence>
<dbReference type="CDD" id="cd02503">
    <property type="entry name" value="MobA"/>
    <property type="match status" value="1"/>
</dbReference>
<keyword evidence="5 8" id="KW-0460">Magnesium</keyword>
<evidence type="ECO:0000313" key="10">
    <source>
        <dbReference type="EMBL" id="AOU99529.1"/>
    </source>
</evidence>
<name>A0A1D8ISS4_9GAMM</name>
<evidence type="ECO:0000313" key="11">
    <source>
        <dbReference type="Proteomes" id="UP000095401"/>
    </source>
</evidence>
<evidence type="ECO:0000259" key="9">
    <source>
        <dbReference type="Pfam" id="PF12804"/>
    </source>
</evidence>
<keyword evidence="6 8" id="KW-0342">GTP-binding</keyword>
<keyword evidence="11" id="KW-1185">Reference proteome</keyword>
<dbReference type="Gene3D" id="3.90.550.10">
    <property type="entry name" value="Spore Coat Polysaccharide Biosynthesis Protein SpsA, Chain A"/>
    <property type="match status" value="1"/>
</dbReference>
<dbReference type="InterPro" id="IPR025877">
    <property type="entry name" value="MobA-like_NTP_Trfase"/>
</dbReference>
<dbReference type="GO" id="GO:0046872">
    <property type="term" value="F:metal ion binding"/>
    <property type="evidence" value="ECO:0007669"/>
    <property type="project" value="UniProtKB-KW"/>
</dbReference>
<dbReference type="KEGG" id="aprs:BI364_04175"/>
<dbReference type="PANTHER" id="PTHR19136">
    <property type="entry name" value="MOLYBDENUM COFACTOR GUANYLYLTRANSFERASE"/>
    <property type="match status" value="1"/>
</dbReference>